<protein>
    <recommendedName>
        <fullName evidence="3">SWIM-type domain-containing protein</fullName>
    </recommendedName>
</protein>
<proteinExistence type="predicted"/>
<organism evidence="4 5">
    <name type="scientific">Meristemomyces frigidus</name>
    <dbReference type="NCBI Taxonomy" id="1508187"/>
    <lineage>
        <taxon>Eukaryota</taxon>
        <taxon>Fungi</taxon>
        <taxon>Dikarya</taxon>
        <taxon>Ascomycota</taxon>
        <taxon>Pezizomycotina</taxon>
        <taxon>Dothideomycetes</taxon>
        <taxon>Dothideomycetidae</taxon>
        <taxon>Mycosphaerellales</taxon>
        <taxon>Teratosphaeriaceae</taxon>
        <taxon>Meristemomyces</taxon>
    </lineage>
</organism>
<dbReference type="InterPro" id="IPR007527">
    <property type="entry name" value="Znf_SWIM"/>
</dbReference>
<dbReference type="Proteomes" id="UP001310890">
    <property type="component" value="Unassembled WGS sequence"/>
</dbReference>
<dbReference type="PROSITE" id="PS50966">
    <property type="entry name" value="ZF_SWIM"/>
    <property type="match status" value="1"/>
</dbReference>
<feature type="region of interest" description="Disordered" evidence="2">
    <location>
        <begin position="72"/>
        <end position="131"/>
    </location>
</feature>
<keyword evidence="1" id="KW-0862">Zinc</keyword>
<evidence type="ECO:0000256" key="1">
    <source>
        <dbReference type="PROSITE-ProRule" id="PRU00325"/>
    </source>
</evidence>
<evidence type="ECO:0000256" key="2">
    <source>
        <dbReference type="SAM" id="MobiDB-lite"/>
    </source>
</evidence>
<reference evidence="4" key="1">
    <citation type="submission" date="2023-08" db="EMBL/GenBank/DDBJ databases">
        <title>Black Yeasts Isolated from many extreme environments.</title>
        <authorList>
            <person name="Coleine C."/>
            <person name="Stajich J.E."/>
            <person name="Selbmann L."/>
        </authorList>
    </citation>
    <scope>NUCLEOTIDE SEQUENCE</scope>
    <source>
        <strain evidence="4">CCFEE 5401</strain>
    </source>
</reference>
<feature type="domain" description="SWIM-type" evidence="3">
    <location>
        <begin position="137"/>
        <end position="216"/>
    </location>
</feature>
<comment type="caution">
    <text evidence="4">The sequence shown here is derived from an EMBL/GenBank/DDBJ whole genome shotgun (WGS) entry which is preliminary data.</text>
</comment>
<keyword evidence="1" id="KW-0863">Zinc-finger</keyword>
<feature type="compositionally biased region" description="Low complexity" evidence="2">
    <location>
        <begin position="104"/>
        <end position="118"/>
    </location>
</feature>
<accession>A0AAN7TAV6</accession>
<dbReference type="AlphaFoldDB" id="A0AAN7TAV6"/>
<evidence type="ECO:0000313" key="5">
    <source>
        <dbReference type="Proteomes" id="UP001310890"/>
    </source>
</evidence>
<dbReference type="EMBL" id="JAVRRL010000068">
    <property type="protein sequence ID" value="KAK5109227.1"/>
    <property type="molecule type" value="Genomic_DNA"/>
</dbReference>
<feature type="compositionally biased region" description="Low complexity" evidence="2">
    <location>
        <begin position="75"/>
        <end position="89"/>
    </location>
</feature>
<name>A0AAN7TAV6_9PEZI</name>
<dbReference type="GO" id="GO:0008270">
    <property type="term" value="F:zinc ion binding"/>
    <property type="evidence" value="ECO:0007669"/>
    <property type="project" value="UniProtKB-KW"/>
</dbReference>
<evidence type="ECO:0000313" key="4">
    <source>
        <dbReference type="EMBL" id="KAK5109227.1"/>
    </source>
</evidence>
<evidence type="ECO:0000259" key="3">
    <source>
        <dbReference type="PROSITE" id="PS50966"/>
    </source>
</evidence>
<keyword evidence="1" id="KW-0479">Metal-binding</keyword>
<sequence length="243" mass="26123">MQHSPPCLQTPRHFLTSLIANLQRPDREAITDESKPLLLTLHVLFPNELLPALDLLDRGLVTNLYHKPPIPPHAAPAQAVGDQTAAQTPTAPPFPEPGGTSLYSIRSSQPPPSSSRTPANTSKYRPTTSGYESTTSYEVHLNSWTCSCPAFTFAAFPASNPGPSSMETGTGTLAGNHVRLADDDDLQRSWLFGGSLTLGEGMPVCKHLLACVLVEHSSLFADMVQKREVTVDELAGWGAGWGD</sequence>
<gene>
    <name evidence="4" type="ORF">LTR62_007209</name>
</gene>